<gene>
    <name evidence="4" type="ordered locus">Tmath_1040</name>
</gene>
<evidence type="ECO:0000256" key="1">
    <source>
        <dbReference type="ARBA" id="ARBA00002486"/>
    </source>
</evidence>
<proteinExistence type="inferred from homology"/>
<evidence type="ECO:0000313" key="5">
    <source>
        <dbReference type="Proteomes" id="UP000002064"/>
    </source>
</evidence>
<dbReference type="Pfam" id="PF00480">
    <property type="entry name" value="ROK"/>
    <property type="match status" value="1"/>
</dbReference>
<keyword evidence="3" id="KW-0119">Carbohydrate metabolism</keyword>
<dbReference type="PANTHER" id="PTHR18964">
    <property type="entry name" value="ROK (REPRESSOR, ORF, KINASE) FAMILY"/>
    <property type="match status" value="1"/>
</dbReference>
<dbReference type="PANTHER" id="PTHR18964:SF149">
    <property type="entry name" value="BIFUNCTIONAL UDP-N-ACETYLGLUCOSAMINE 2-EPIMERASE_N-ACETYLMANNOSAMINE KINASE"/>
    <property type="match status" value="1"/>
</dbReference>
<dbReference type="Gene3D" id="3.30.420.40">
    <property type="match status" value="2"/>
</dbReference>
<organism evidence="4 5">
    <name type="scientific">Thermoanaerobacter mathranii subsp. mathranii (strain DSM 11426 / CCUG 53645 / CIP 108742 / A3)</name>
    <dbReference type="NCBI Taxonomy" id="583358"/>
    <lineage>
        <taxon>Bacteria</taxon>
        <taxon>Bacillati</taxon>
        <taxon>Bacillota</taxon>
        <taxon>Clostridia</taxon>
        <taxon>Thermoanaerobacterales</taxon>
        <taxon>Thermoanaerobacteraceae</taxon>
        <taxon>Thermoanaerobacter</taxon>
    </lineage>
</organism>
<reference evidence="4 5" key="1">
    <citation type="submission" date="2010-05" db="EMBL/GenBank/DDBJ databases">
        <title>Complete sequence of Thermoanaerobacter mathranii subsp. mathranii mathranii str. A3.</title>
        <authorList>
            <consortium name="US DOE Joint Genome Institute"/>
            <person name="Lucas S."/>
            <person name="Copeland A."/>
            <person name="Lapidus A."/>
            <person name="Cheng J.-F."/>
            <person name="Bruce D."/>
            <person name="Goodwin L."/>
            <person name="Pitluck S."/>
            <person name="Held B."/>
            <person name="Detter J.C."/>
            <person name="Han C."/>
            <person name="Tapia R."/>
            <person name="Land M."/>
            <person name="Hauser L."/>
            <person name="Kyrpides N."/>
            <person name="Mikhailova N."/>
            <person name="Zhou J."/>
            <person name="Hemme C."/>
            <person name="Woyke T."/>
        </authorList>
    </citation>
    <scope>NUCLEOTIDE SEQUENCE [LARGE SCALE GENOMIC DNA]</scope>
    <source>
        <strain evidence="4 5">A3</strain>
    </source>
</reference>
<comment type="function">
    <text evidence="1">Transcriptional repressor of xylose-utilizing enzymes.</text>
</comment>
<name>A0ABN3Z3I4_THEM3</name>
<dbReference type="InterPro" id="IPR000600">
    <property type="entry name" value="ROK"/>
</dbReference>
<accession>A0ABN3Z3I4</accession>
<comment type="similarity">
    <text evidence="2">Belongs to the ROK (NagC/XylR) family.</text>
</comment>
<protein>
    <submittedName>
        <fullName evidence="4">ROK family protein</fullName>
    </submittedName>
</protein>
<dbReference type="InterPro" id="IPR043129">
    <property type="entry name" value="ATPase_NBD"/>
</dbReference>
<evidence type="ECO:0000256" key="3">
    <source>
        <dbReference type="ARBA" id="ARBA00022629"/>
    </source>
</evidence>
<keyword evidence="3" id="KW-0859">Xylose metabolism</keyword>
<dbReference type="EMBL" id="CP002032">
    <property type="protein sequence ID" value="ADH60761.1"/>
    <property type="molecule type" value="Genomic_DNA"/>
</dbReference>
<dbReference type="SUPFAM" id="SSF46785">
    <property type="entry name" value="Winged helix' DNA-binding domain"/>
    <property type="match status" value="1"/>
</dbReference>
<dbReference type="Proteomes" id="UP000002064">
    <property type="component" value="Chromosome"/>
</dbReference>
<dbReference type="Pfam" id="PF13412">
    <property type="entry name" value="HTH_24"/>
    <property type="match status" value="1"/>
</dbReference>
<sequence length="381" mass="41339">MKGYTKGTSGLIKNINKANVLDVIKKRQPISRIEVSKVLKMSKSTISAIVDELIEEGLVVENGFSEKGTVGRKPIQLSFNPNAKFVVGMSVESSNTIGVLTNMDGKILKKIKWQTSIGEQAFNEIINGIQELLKSGKNVIGIGIGLPGITDIQTGVVNAPGLKWNNFELKKKLSKIFNYSIYVDNSVNYAALGERWIGCCREIENFVLINIGNGIGSGIYVNGKLLRGNAYAAGEVGYMATGEDVFKNTYSYGDYGYFERKASLSALVGLVSKDLPHINTIEGVIKGFKEQNPICVQAVSCFIKNLSMGIANIVSILNPEAIIIGGDILNYEIDIIHEIKEKVKKIVPFDFGIKMAQLGEDAAAIGAVADVLLNTNNLILL</sequence>
<dbReference type="Gene3D" id="1.10.10.10">
    <property type="entry name" value="Winged helix-like DNA-binding domain superfamily/Winged helix DNA-binding domain"/>
    <property type="match status" value="1"/>
</dbReference>
<dbReference type="RefSeq" id="WP_013150219.1">
    <property type="nucleotide sequence ID" value="NC_014209.1"/>
</dbReference>
<keyword evidence="5" id="KW-1185">Reference proteome</keyword>
<dbReference type="InterPro" id="IPR036390">
    <property type="entry name" value="WH_DNA-bd_sf"/>
</dbReference>
<evidence type="ECO:0000256" key="2">
    <source>
        <dbReference type="ARBA" id="ARBA00006479"/>
    </source>
</evidence>
<evidence type="ECO:0000313" key="4">
    <source>
        <dbReference type="EMBL" id="ADH60761.1"/>
    </source>
</evidence>
<dbReference type="SUPFAM" id="SSF53067">
    <property type="entry name" value="Actin-like ATPase domain"/>
    <property type="match status" value="1"/>
</dbReference>
<dbReference type="InterPro" id="IPR036388">
    <property type="entry name" value="WH-like_DNA-bd_sf"/>
</dbReference>